<protein>
    <recommendedName>
        <fullName evidence="4">Reverse transcriptase zinc-binding domain-containing protein</fullName>
    </recommendedName>
</protein>
<keyword evidence="1" id="KW-0812">Transmembrane</keyword>
<sequence>MKQWDVGPIIDVNSLHCSLCNAQLDSHTHLFFECAFSAKVWSYVRVLADMDLVPPVMHDITLYLQPIGSKRMARCIFGKLIVAAATYFIWLERNNRTFKNVRRSPEEIRDIIMVTVRLKLLSLHVVDGVDNLWSLMAYIMQIVGYGGVVSSKWSEPYCRFLLMMIFSFGGQSGGLVLLPWLHEGSNVYVCGNITHHGNKEPSVLYDYLGCSWCDCLMIIVVRWVRGEVGSKP</sequence>
<accession>A0ABQ4XKN4</accession>
<reference evidence="2" key="1">
    <citation type="journal article" date="2022" name="Int. J. Mol. Sci.">
        <title>Draft Genome of Tanacetum Coccineum: Genomic Comparison of Closely Related Tanacetum-Family Plants.</title>
        <authorList>
            <person name="Yamashiro T."/>
            <person name="Shiraishi A."/>
            <person name="Nakayama K."/>
            <person name="Satake H."/>
        </authorList>
    </citation>
    <scope>NUCLEOTIDE SEQUENCE</scope>
</reference>
<proteinExistence type="predicted"/>
<dbReference type="EMBL" id="BQNB010009583">
    <property type="protein sequence ID" value="GJS65508.1"/>
    <property type="molecule type" value="Genomic_DNA"/>
</dbReference>
<dbReference type="PANTHER" id="PTHR33116">
    <property type="entry name" value="REVERSE TRANSCRIPTASE ZINC-BINDING DOMAIN-CONTAINING PROTEIN-RELATED-RELATED"/>
    <property type="match status" value="1"/>
</dbReference>
<feature type="transmembrane region" description="Helical" evidence="1">
    <location>
        <begin position="72"/>
        <end position="90"/>
    </location>
</feature>
<evidence type="ECO:0000256" key="1">
    <source>
        <dbReference type="SAM" id="Phobius"/>
    </source>
</evidence>
<name>A0ABQ4XKN4_9ASTR</name>
<evidence type="ECO:0008006" key="4">
    <source>
        <dbReference type="Google" id="ProtNLM"/>
    </source>
</evidence>
<gene>
    <name evidence="2" type="ORF">Tco_0680072</name>
</gene>
<reference evidence="2" key="2">
    <citation type="submission" date="2022-01" db="EMBL/GenBank/DDBJ databases">
        <authorList>
            <person name="Yamashiro T."/>
            <person name="Shiraishi A."/>
            <person name="Satake H."/>
            <person name="Nakayama K."/>
        </authorList>
    </citation>
    <scope>NUCLEOTIDE SEQUENCE</scope>
</reference>
<evidence type="ECO:0000313" key="3">
    <source>
        <dbReference type="Proteomes" id="UP001151760"/>
    </source>
</evidence>
<evidence type="ECO:0000313" key="2">
    <source>
        <dbReference type="EMBL" id="GJS65508.1"/>
    </source>
</evidence>
<feature type="transmembrane region" description="Helical" evidence="1">
    <location>
        <begin position="160"/>
        <end position="182"/>
    </location>
</feature>
<keyword evidence="1" id="KW-0472">Membrane</keyword>
<keyword evidence="1" id="KW-1133">Transmembrane helix</keyword>
<dbReference type="PANTHER" id="PTHR33116:SF76">
    <property type="entry name" value="DUF4283 DOMAIN-CONTAINING PROTEIN"/>
    <property type="match status" value="1"/>
</dbReference>
<organism evidence="2 3">
    <name type="scientific">Tanacetum coccineum</name>
    <dbReference type="NCBI Taxonomy" id="301880"/>
    <lineage>
        <taxon>Eukaryota</taxon>
        <taxon>Viridiplantae</taxon>
        <taxon>Streptophyta</taxon>
        <taxon>Embryophyta</taxon>
        <taxon>Tracheophyta</taxon>
        <taxon>Spermatophyta</taxon>
        <taxon>Magnoliopsida</taxon>
        <taxon>eudicotyledons</taxon>
        <taxon>Gunneridae</taxon>
        <taxon>Pentapetalae</taxon>
        <taxon>asterids</taxon>
        <taxon>campanulids</taxon>
        <taxon>Asterales</taxon>
        <taxon>Asteraceae</taxon>
        <taxon>Asteroideae</taxon>
        <taxon>Anthemideae</taxon>
        <taxon>Anthemidinae</taxon>
        <taxon>Tanacetum</taxon>
    </lineage>
</organism>
<keyword evidence="3" id="KW-1185">Reference proteome</keyword>
<feature type="transmembrane region" description="Helical" evidence="1">
    <location>
        <begin position="131"/>
        <end position="148"/>
    </location>
</feature>
<comment type="caution">
    <text evidence="2">The sequence shown here is derived from an EMBL/GenBank/DDBJ whole genome shotgun (WGS) entry which is preliminary data.</text>
</comment>
<dbReference type="Proteomes" id="UP001151760">
    <property type="component" value="Unassembled WGS sequence"/>
</dbReference>
<feature type="transmembrane region" description="Helical" evidence="1">
    <location>
        <begin position="202"/>
        <end position="224"/>
    </location>
</feature>